<evidence type="ECO:0000259" key="6">
    <source>
        <dbReference type="Pfam" id="PF04932"/>
    </source>
</evidence>
<feature type="transmembrane region" description="Helical" evidence="5">
    <location>
        <begin position="286"/>
        <end position="306"/>
    </location>
</feature>
<keyword evidence="3 5" id="KW-1133">Transmembrane helix</keyword>
<protein>
    <submittedName>
        <fullName evidence="7">O-antigen ligase family protein</fullName>
    </submittedName>
</protein>
<evidence type="ECO:0000256" key="3">
    <source>
        <dbReference type="ARBA" id="ARBA00022989"/>
    </source>
</evidence>
<dbReference type="PANTHER" id="PTHR37422:SF17">
    <property type="entry name" value="O-ANTIGEN LIGASE"/>
    <property type="match status" value="1"/>
</dbReference>
<keyword evidence="7" id="KW-0436">Ligase</keyword>
<dbReference type="Pfam" id="PF04932">
    <property type="entry name" value="Wzy_C"/>
    <property type="match status" value="1"/>
</dbReference>
<dbReference type="PANTHER" id="PTHR37422">
    <property type="entry name" value="TEICHURONIC ACID BIOSYNTHESIS PROTEIN TUAE"/>
    <property type="match status" value="1"/>
</dbReference>
<feature type="transmembrane region" description="Helical" evidence="5">
    <location>
        <begin position="110"/>
        <end position="134"/>
    </location>
</feature>
<dbReference type="InterPro" id="IPR051533">
    <property type="entry name" value="WaaL-like"/>
</dbReference>
<accession>A0ABT2HTW0</accession>
<name>A0ABT2HTW0_9MICO</name>
<keyword evidence="8" id="KW-1185">Reference proteome</keyword>
<feature type="domain" description="O-antigen ligase-related" evidence="6">
    <location>
        <begin position="247"/>
        <end position="389"/>
    </location>
</feature>
<comment type="subcellular location">
    <subcellularLocation>
        <location evidence="1">Membrane</location>
        <topology evidence="1">Multi-pass membrane protein</topology>
    </subcellularLocation>
</comment>
<organism evidence="7 8">
    <name type="scientific">Pseudoclavibacter albus</name>
    <dbReference type="NCBI Taxonomy" id="272241"/>
    <lineage>
        <taxon>Bacteria</taxon>
        <taxon>Bacillati</taxon>
        <taxon>Actinomycetota</taxon>
        <taxon>Actinomycetes</taxon>
        <taxon>Micrococcales</taxon>
        <taxon>Microbacteriaceae</taxon>
        <taxon>Pseudoclavibacter</taxon>
    </lineage>
</organism>
<keyword evidence="2 5" id="KW-0812">Transmembrane</keyword>
<sequence>MTQSALPSGARSANALTRAGFKPGSPFRPGLRSYATVVLFTAFAGDFWRNLLSWYGFAAIVLALFGVAVWLIIKKKPLPRLTHLPSPLMLFVLWCLASVIWSAYRPETLLASVIQIMTVTVAFALSVNCTKLLFLDSLGSAMRAIVAMSLIFELAVALFIPQGILPLYLYFPGQLELFTGVAGATPETAHPAVYWSQGHLFQGAAIQGILGNRNLLGFVCLLALIVTGVQLASGRVSKRFGWIWCGIAFGTLFLSRSATPIVTLPVLVFAIALIWCARRLTSPQRWLMYLAVFVIGAIGLFVLVTWRDEIFGLVNRSGDMSGRGTVWQAVVGLGSQQPWIGIGWISYWAPWVDTFKQLVILDGLRYLQAHNAYLDAWMQTGIIGAVFFAGAVLSTTIRSWWLSIDKPQRDASGPRPIPHTSTAAFLLMVALVMQSLTESRLLVEGNFLLLSYLAFYTKLRVQDLPALPRRIQHPRREQVQRPRLSDTAELDPAIRRMHT</sequence>
<feature type="transmembrane region" description="Helical" evidence="5">
    <location>
        <begin position="376"/>
        <end position="397"/>
    </location>
</feature>
<feature type="transmembrane region" description="Helical" evidence="5">
    <location>
        <begin position="215"/>
        <end position="232"/>
    </location>
</feature>
<proteinExistence type="predicted"/>
<evidence type="ECO:0000256" key="4">
    <source>
        <dbReference type="ARBA" id="ARBA00023136"/>
    </source>
</evidence>
<feature type="transmembrane region" description="Helical" evidence="5">
    <location>
        <begin position="146"/>
        <end position="171"/>
    </location>
</feature>
<dbReference type="GO" id="GO:0016874">
    <property type="term" value="F:ligase activity"/>
    <property type="evidence" value="ECO:0007669"/>
    <property type="project" value="UniProtKB-KW"/>
</dbReference>
<dbReference type="EMBL" id="JALXSQ010000001">
    <property type="protein sequence ID" value="MCT2041750.1"/>
    <property type="molecule type" value="Genomic_DNA"/>
</dbReference>
<evidence type="ECO:0000256" key="1">
    <source>
        <dbReference type="ARBA" id="ARBA00004141"/>
    </source>
</evidence>
<evidence type="ECO:0000313" key="8">
    <source>
        <dbReference type="Proteomes" id="UP001525379"/>
    </source>
</evidence>
<evidence type="ECO:0000313" key="7">
    <source>
        <dbReference type="EMBL" id="MCT2041750.1"/>
    </source>
</evidence>
<feature type="transmembrane region" description="Helical" evidence="5">
    <location>
        <begin position="85"/>
        <end position="104"/>
    </location>
</feature>
<dbReference type="RefSeq" id="WP_206395124.1">
    <property type="nucleotide sequence ID" value="NZ_JAFDPW010000002.1"/>
</dbReference>
<dbReference type="InterPro" id="IPR007016">
    <property type="entry name" value="O-antigen_ligase-rel_domated"/>
</dbReference>
<evidence type="ECO:0000256" key="5">
    <source>
        <dbReference type="SAM" id="Phobius"/>
    </source>
</evidence>
<dbReference type="Proteomes" id="UP001525379">
    <property type="component" value="Unassembled WGS sequence"/>
</dbReference>
<keyword evidence="4 5" id="KW-0472">Membrane</keyword>
<feature type="transmembrane region" description="Helical" evidence="5">
    <location>
        <begin position="54"/>
        <end position="73"/>
    </location>
</feature>
<evidence type="ECO:0000256" key="2">
    <source>
        <dbReference type="ARBA" id="ARBA00022692"/>
    </source>
</evidence>
<gene>
    <name evidence="7" type="ORF">M3D15_00105</name>
</gene>
<reference evidence="7 8" key="1">
    <citation type="submission" date="2022-04" db="EMBL/GenBank/DDBJ databases">
        <title>Human microbiome associated bacterial genomes.</title>
        <authorList>
            <person name="Sandstrom S."/>
            <person name="Salamzade R."/>
            <person name="Kalan L.R."/>
        </authorList>
    </citation>
    <scope>NUCLEOTIDE SEQUENCE [LARGE SCALE GENOMIC DNA]</scope>
    <source>
        <strain evidence="8">p3-SID1799</strain>
    </source>
</reference>
<feature type="transmembrane region" description="Helical" evidence="5">
    <location>
        <begin position="261"/>
        <end position="277"/>
    </location>
</feature>
<comment type="caution">
    <text evidence="7">The sequence shown here is derived from an EMBL/GenBank/DDBJ whole genome shotgun (WGS) entry which is preliminary data.</text>
</comment>